<gene>
    <name evidence="4" type="ORF">GA0061098_1005235</name>
</gene>
<dbReference type="GO" id="GO:0005506">
    <property type="term" value="F:iron ion binding"/>
    <property type="evidence" value="ECO:0007669"/>
    <property type="project" value="TreeGrafter"/>
</dbReference>
<comment type="similarity">
    <text evidence="1">Belongs to the HupF/HypC family.</text>
</comment>
<evidence type="ECO:0000313" key="5">
    <source>
        <dbReference type="Proteomes" id="UP000199184"/>
    </source>
</evidence>
<dbReference type="EMBL" id="FMAI01000005">
    <property type="protein sequence ID" value="SCB31023.1"/>
    <property type="molecule type" value="Genomic_DNA"/>
</dbReference>
<dbReference type="PANTHER" id="PTHR35177:SF2">
    <property type="entry name" value="HYDROGENASE MATURATION FACTOR HYBG"/>
    <property type="match status" value="1"/>
</dbReference>
<dbReference type="AlphaFoldDB" id="A0A1C3VTB5"/>
<dbReference type="FunFam" id="2.30.30.140:FF:000022">
    <property type="entry name" value="Hydrogenase assembly chaperone HybG"/>
    <property type="match status" value="1"/>
</dbReference>
<comment type="function">
    <text evidence="2">Involved in the maturation of [NiFe] hydrogenases. Involved in the biosynthesis of the Fe(CN)(2)CO cofactor.</text>
</comment>
<accession>A0A1C3VTB5</accession>
<dbReference type="Gene3D" id="2.30.30.140">
    <property type="match status" value="1"/>
</dbReference>
<dbReference type="PRINTS" id="PR00445">
    <property type="entry name" value="HUPFHYPC"/>
</dbReference>
<dbReference type="PANTHER" id="PTHR35177">
    <property type="entry name" value="HYDROGENASE MATURATION FACTOR HYBG"/>
    <property type="match status" value="1"/>
</dbReference>
<reference evidence="5" key="1">
    <citation type="submission" date="2016-08" db="EMBL/GenBank/DDBJ databases">
        <authorList>
            <person name="Varghese N."/>
            <person name="Submissions Spin"/>
        </authorList>
    </citation>
    <scope>NUCLEOTIDE SEQUENCE [LARGE SCALE GENOMIC DNA]</scope>
    <source>
        <strain evidence="5">ERR11</strain>
    </source>
</reference>
<name>A0A1C3VTB5_9BRAD</name>
<proteinExistence type="inferred from homology"/>
<dbReference type="Pfam" id="PF01455">
    <property type="entry name" value="HupF_HypC"/>
    <property type="match status" value="1"/>
</dbReference>
<dbReference type="InterPro" id="IPR001109">
    <property type="entry name" value="Hydrogenase_HupF/HypC"/>
</dbReference>
<keyword evidence="5" id="KW-1185">Reference proteome</keyword>
<protein>
    <recommendedName>
        <fullName evidence="3">Hydrogenase maturation factor HypC</fullName>
    </recommendedName>
</protein>
<dbReference type="NCBIfam" id="TIGR00074">
    <property type="entry name" value="hypC_hupF"/>
    <property type="match status" value="1"/>
</dbReference>
<evidence type="ECO:0000256" key="1">
    <source>
        <dbReference type="ARBA" id="ARBA00006018"/>
    </source>
</evidence>
<dbReference type="GO" id="GO:0051604">
    <property type="term" value="P:protein maturation"/>
    <property type="evidence" value="ECO:0007669"/>
    <property type="project" value="TreeGrafter"/>
</dbReference>
<sequence length="77" mass="8192">MCLSVPAKIAKILPNDMAIACIDGISLEISIALVDELEVGDCVLVHVGYALAKIDPMEAKRTLELLQELGGAGERRS</sequence>
<evidence type="ECO:0000256" key="2">
    <source>
        <dbReference type="ARBA" id="ARBA00053969"/>
    </source>
</evidence>
<organism evidence="4 5">
    <name type="scientific">Bradyrhizobium shewense</name>
    <dbReference type="NCBI Taxonomy" id="1761772"/>
    <lineage>
        <taxon>Bacteria</taxon>
        <taxon>Pseudomonadati</taxon>
        <taxon>Pseudomonadota</taxon>
        <taxon>Alphaproteobacteria</taxon>
        <taxon>Hyphomicrobiales</taxon>
        <taxon>Nitrobacteraceae</taxon>
        <taxon>Bradyrhizobium</taxon>
    </lineage>
</organism>
<evidence type="ECO:0000256" key="3">
    <source>
        <dbReference type="ARBA" id="ARBA00071976"/>
    </source>
</evidence>
<dbReference type="Proteomes" id="UP000199184">
    <property type="component" value="Unassembled WGS sequence"/>
</dbReference>
<dbReference type="GO" id="GO:1902670">
    <property type="term" value="F:carbon dioxide binding"/>
    <property type="evidence" value="ECO:0007669"/>
    <property type="project" value="TreeGrafter"/>
</dbReference>
<evidence type="ECO:0000313" key="4">
    <source>
        <dbReference type="EMBL" id="SCB31023.1"/>
    </source>
</evidence>
<dbReference type="SUPFAM" id="SSF159127">
    <property type="entry name" value="HupF/HypC-like"/>
    <property type="match status" value="1"/>
</dbReference>